<reference evidence="2 3" key="1">
    <citation type="submission" date="2018-06" db="EMBL/GenBank/DDBJ databases">
        <title>Natronomonas sp. F16-60 a new haloarchaeon isolated from a solar saltern of Isla Cristina, Huelva, Spain.</title>
        <authorList>
            <person name="Duran-Viseras A."/>
            <person name="Sanchez-Porro C."/>
            <person name="Ventosa A."/>
        </authorList>
    </citation>
    <scope>NUCLEOTIDE SEQUENCE [LARGE SCALE GENOMIC DNA]</scope>
    <source>
        <strain evidence="2 3">F16-60</strain>
    </source>
</reference>
<gene>
    <name evidence="2" type="ORF">DP107_05475</name>
</gene>
<feature type="region of interest" description="Disordered" evidence="1">
    <location>
        <begin position="190"/>
        <end position="212"/>
    </location>
</feature>
<dbReference type="InterPro" id="IPR055927">
    <property type="entry name" value="DUF7504"/>
</dbReference>
<accession>A0A554ND33</accession>
<dbReference type="OrthoDB" id="109251at2157"/>
<dbReference type="RefSeq" id="WP_144261138.1">
    <property type="nucleotide sequence ID" value="NZ_QMDX01000002.1"/>
</dbReference>
<dbReference type="Proteomes" id="UP000319894">
    <property type="component" value="Unassembled WGS sequence"/>
</dbReference>
<evidence type="ECO:0000256" key="1">
    <source>
        <dbReference type="SAM" id="MobiDB-lite"/>
    </source>
</evidence>
<keyword evidence="3" id="KW-1185">Reference proteome</keyword>
<feature type="compositionally biased region" description="Basic and acidic residues" evidence="1">
    <location>
        <begin position="202"/>
        <end position="212"/>
    </location>
</feature>
<sequence>MPEFAHLADVPSALSGAAAVLVRAPGLHGRREGLCPTLSLAGTPTSTVAVTYCGTAEEWLTRMAGHRATLDAIRVVTVGAAVEGDDVSGPTVLRVETPDDLTGVEIAVGEGLSALPDGHATLCLDSLTALLQYADVEEAYRLLHPLVERLHADRVVGHFHVDPAAHEPETLATLAGVFDAEVTLTGDTVRSGPRAASVRTTARAEKSGFVKR</sequence>
<dbReference type="EMBL" id="QMDX01000002">
    <property type="protein sequence ID" value="TSD15299.1"/>
    <property type="molecule type" value="Genomic_DNA"/>
</dbReference>
<evidence type="ECO:0000313" key="3">
    <source>
        <dbReference type="Proteomes" id="UP000319894"/>
    </source>
</evidence>
<comment type="caution">
    <text evidence="2">The sequence shown here is derived from an EMBL/GenBank/DDBJ whole genome shotgun (WGS) entry which is preliminary data.</text>
</comment>
<proteinExistence type="predicted"/>
<evidence type="ECO:0000313" key="2">
    <source>
        <dbReference type="EMBL" id="TSD15299.1"/>
    </source>
</evidence>
<evidence type="ECO:0008006" key="4">
    <source>
        <dbReference type="Google" id="ProtNLM"/>
    </source>
</evidence>
<dbReference type="AlphaFoldDB" id="A0A554ND33"/>
<dbReference type="Pfam" id="PF24336">
    <property type="entry name" value="DUF7504"/>
    <property type="match status" value="1"/>
</dbReference>
<protein>
    <recommendedName>
        <fullName evidence="4">RecA-superfamily ATPase, KaiC/GvpD/RAD55 family</fullName>
    </recommendedName>
</protein>
<name>A0A554ND33_9EURY</name>
<organism evidence="2 3">
    <name type="scientific">Haloglomus irregulare</name>
    <dbReference type="NCBI Taxonomy" id="2234134"/>
    <lineage>
        <taxon>Archaea</taxon>
        <taxon>Methanobacteriati</taxon>
        <taxon>Methanobacteriota</taxon>
        <taxon>Stenosarchaea group</taxon>
        <taxon>Halobacteria</taxon>
        <taxon>Halobacteriales</taxon>
        <taxon>Natronomonadaceae</taxon>
        <taxon>Haloglomus</taxon>
    </lineage>
</organism>
<dbReference type="InParanoid" id="A0A554ND33"/>